<organism evidence="1 2">
    <name type="scientific">Raoultella terrigena</name>
    <name type="common">Klebsiella terrigena</name>
    <dbReference type="NCBI Taxonomy" id="577"/>
    <lineage>
        <taxon>Bacteria</taxon>
        <taxon>Pseudomonadati</taxon>
        <taxon>Pseudomonadota</taxon>
        <taxon>Gammaproteobacteria</taxon>
        <taxon>Enterobacterales</taxon>
        <taxon>Enterobacteriaceae</taxon>
        <taxon>Klebsiella/Raoultella group</taxon>
        <taxon>Raoultella</taxon>
    </lineage>
</organism>
<sequence length="34" mass="3934">MPYSKEDTARMMLANIASIEIPPIFSTYIDWLQS</sequence>
<dbReference type="AlphaFoldDB" id="A0A3P8M0I6"/>
<dbReference type="KEGG" id="rtg:NCTC13098_03269"/>
<dbReference type="EMBL" id="LR131271">
    <property type="protein sequence ID" value="VDR26910.1"/>
    <property type="molecule type" value="Genomic_DNA"/>
</dbReference>
<evidence type="ECO:0000313" key="2">
    <source>
        <dbReference type="Proteomes" id="UP000274346"/>
    </source>
</evidence>
<accession>A0A3P8M0I6</accession>
<evidence type="ECO:0000313" key="1">
    <source>
        <dbReference type="EMBL" id="VDR26910.1"/>
    </source>
</evidence>
<protein>
    <submittedName>
        <fullName evidence="1">Uncharacterized protein</fullName>
    </submittedName>
</protein>
<gene>
    <name evidence="1" type="ORF">NCTC13098_03269</name>
</gene>
<name>A0A3P8M0I6_RAOTE</name>
<dbReference type="Proteomes" id="UP000274346">
    <property type="component" value="Chromosome"/>
</dbReference>
<reference evidence="1 2" key="1">
    <citation type="submission" date="2018-12" db="EMBL/GenBank/DDBJ databases">
        <authorList>
            <consortium name="Pathogen Informatics"/>
        </authorList>
    </citation>
    <scope>NUCLEOTIDE SEQUENCE [LARGE SCALE GENOMIC DNA]</scope>
    <source>
        <strain evidence="1 2">NCTC13098</strain>
    </source>
</reference>
<proteinExistence type="predicted"/>